<evidence type="ECO:0000313" key="2">
    <source>
        <dbReference type="Proteomes" id="UP001497623"/>
    </source>
</evidence>
<evidence type="ECO:0000313" key="1">
    <source>
        <dbReference type="EMBL" id="CAL4071401.1"/>
    </source>
</evidence>
<evidence type="ECO:0008006" key="3">
    <source>
        <dbReference type="Google" id="ProtNLM"/>
    </source>
</evidence>
<organism evidence="1 2">
    <name type="scientific">Meganyctiphanes norvegica</name>
    <name type="common">Northern krill</name>
    <name type="synonym">Thysanopoda norvegica</name>
    <dbReference type="NCBI Taxonomy" id="48144"/>
    <lineage>
        <taxon>Eukaryota</taxon>
        <taxon>Metazoa</taxon>
        <taxon>Ecdysozoa</taxon>
        <taxon>Arthropoda</taxon>
        <taxon>Crustacea</taxon>
        <taxon>Multicrustacea</taxon>
        <taxon>Malacostraca</taxon>
        <taxon>Eumalacostraca</taxon>
        <taxon>Eucarida</taxon>
        <taxon>Euphausiacea</taxon>
        <taxon>Euphausiidae</taxon>
        <taxon>Meganyctiphanes</taxon>
    </lineage>
</organism>
<protein>
    <recommendedName>
        <fullName evidence="3">Decapping nuclease</fullName>
    </recommendedName>
</protein>
<comment type="caution">
    <text evidence="1">The sequence shown here is derived from an EMBL/GenBank/DDBJ whole genome shotgun (WGS) entry which is preliminary data.</text>
</comment>
<dbReference type="AlphaFoldDB" id="A0AAV2Q4S4"/>
<proteinExistence type="predicted"/>
<dbReference type="EMBL" id="CAXKWB010003988">
    <property type="protein sequence ID" value="CAL4071401.1"/>
    <property type="molecule type" value="Genomic_DNA"/>
</dbReference>
<accession>A0AAV2Q4S4</accession>
<name>A0AAV2Q4S4_MEGNR</name>
<keyword evidence="2" id="KW-1185">Reference proteome</keyword>
<gene>
    <name evidence="1" type="ORF">MNOR_LOCUS8529</name>
</gene>
<dbReference type="Proteomes" id="UP001497623">
    <property type="component" value="Unassembled WGS sequence"/>
</dbReference>
<sequence length="606" mass="69893">MASNDLYQHHYRPKKLMYQKENNENQTNWIIHSKTFDCMDAKQVSKYGPGKRFLPLGDHLVCRLYDDFMTVPRLEDYSYEDSNHLDRINSFLKDGKNPWKYHSVTRTFLNLKNLMTVRGPTGLLKNSNEQSWEHTYEKEFVNQSMIGPCDYFGYLKEPHTTAYRIILGDEDNEEYNIDKNTGLCNIIQSGIKKRNGLPIIIGYKEKNTTIIPNYENASFPVILDDPECELLMRQEVQLDNEVFKFECLYKTLNGNINASKYSLIKSIYTTTKDIFSQRERFPDNYASDVQVEWISGKSKVLQDVKQKQLSEDRPIVSSILKLTQLNFSSHNEPLKRGHHWNLPSLSLFPNPGIILFPSTNITVRRVDGRKYDLSSFKAQLVKHNRAPFRIPSAKGDQYKIITYSYGKDYADKYILNTDGLFLEHHEFAQIITPVNRESRGFVVLARIPDGSNKDYRPTKAEIWKAKLEFIGVEIPYGWTLVIQKDSLHGDSTLQGMYMMCMTADHNDMSTANAAFLKSETTNGTLENVRIELSDDQTACSKTNTTCQIPKVFQPMILDNTKTSVDTVNRVIDDSPLPTFKDSGGMVLTKVIFNPMSKSYRRLITKY</sequence>
<reference evidence="1 2" key="1">
    <citation type="submission" date="2024-05" db="EMBL/GenBank/DDBJ databases">
        <authorList>
            <person name="Wallberg A."/>
        </authorList>
    </citation>
    <scope>NUCLEOTIDE SEQUENCE [LARGE SCALE GENOMIC DNA]</scope>
</reference>